<evidence type="ECO:0000256" key="8">
    <source>
        <dbReference type="ARBA" id="ARBA00022801"/>
    </source>
</evidence>
<sequence length="278" mass="30539">MVYGKTIQREVSFYGVGLHTSAKCALKITPAQKGEGLVFNLKGESVVVNSDSLKGSCLGSNIVGGQASLRTVEHLLSALSGLGITDAYISTNDIEVPILDGSAADFFNQLKSAGICLLGDYPQRRVANPFSVSDGSKMVEIVPRDDGEQVVDFSISFNNQVVQGMPQKMSYIHNESNFYEQIAFARTFGFKRDLEALLSNNLCLGGSLENAILIDDDRVINLDGLRFKSEIISHKILDILGDLYPLFRDFTSFTIKANQAGHAINNQFLKGFYREYDE</sequence>
<comment type="catalytic activity">
    <reaction evidence="11">
        <text>a UDP-3-O-[(3R)-3-hydroxyacyl]-N-acetyl-alpha-D-glucosamine + H2O = a UDP-3-O-[(3R)-3-hydroxyacyl]-alpha-D-glucosamine + acetate</text>
        <dbReference type="Rhea" id="RHEA:67816"/>
        <dbReference type="ChEBI" id="CHEBI:15377"/>
        <dbReference type="ChEBI" id="CHEBI:30089"/>
        <dbReference type="ChEBI" id="CHEBI:137740"/>
        <dbReference type="ChEBI" id="CHEBI:173225"/>
        <dbReference type="EC" id="3.5.1.108"/>
    </reaction>
</comment>
<dbReference type="PANTHER" id="PTHR33694">
    <property type="entry name" value="UDP-3-O-ACYL-N-ACETYLGLUCOSAMINE DEACETYLASE 1, MITOCHONDRIAL-RELATED"/>
    <property type="match status" value="1"/>
</dbReference>
<dbReference type="PANTHER" id="PTHR33694:SF1">
    <property type="entry name" value="UDP-3-O-ACYL-N-ACETYLGLUCOSAMINE DEACETYLASE 1, MITOCHONDRIAL-RELATED"/>
    <property type="match status" value="1"/>
</dbReference>
<dbReference type="GO" id="GO:0009245">
    <property type="term" value="P:lipid A biosynthetic process"/>
    <property type="evidence" value="ECO:0007669"/>
    <property type="project" value="UniProtKB-UniRule"/>
</dbReference>
<comment type="cofactor">
    <cofactor evidence="1">
        <name>Zn(2+)</name>
        <dbReference type="ChEBI" id="CHEBI:29105"/>
    </cofactor>
</comment>
<keyword evidence="7" id="KW-0479">Metal-binding</keyword>
<dbReference type="GO" id="GO:0103117">
    <property type="term" value="F:UDP-3-O-acyl-N-acetylglucosamine deacetylase activity"/>
    <property type="evidence" value="ECO:0007669"/>
    <property type="project" value="UniProtKB-UniRule"/>
</dbReference>
<dbReference type="OrthoDB" id="9802746at2"/>
<dbReference type="SUPFAM" id="SSF54211">
    <property type="entry name" value="Ribosomal protein S5 domain 2-like"/>
    <property type="match status" value="2"/>
</dbReference>
<evidence type="ECO:0000313" key="14">
    <source>
        <dbReference type="Proteomes" id="UP000027192"/>
    </source>
</evidence>
<organism evidence="13 14">
    <name type="scientific">Photobacterium galatheae</name>
    <dbReference type="NCBI Taxonomy" id="1654360"/>
    <lineage>
        <taxon>Bacteria</taxon>
        <taxon>Pseudomonadati</taxon>
        <taxon>Pseudomonadota</taxon>
        <taxon>Gammaproteobacteria</taxon>
        <taxon>Vibrionales</taxon>
        <taxon>Vibrionaceae</taxon>
        <taxon>Photobacterium</taxon>
    </lineage>
</organism>
<dbReference type="EMBL" id="JMIB01000027">
    <property type="protein sequence ID" value="KDM91050.1"/>
    <property type="molecule type" value="Genomic_DNA"/>
</dbReference>
<dbReference type="Gene3D" id="3.30.1700.10">
    <property type="entry name" value="lpxc deacetylase, domain 2"/>
    <property type="match status" value="1"/>
</dbReference>
<evidence type="ECO:0000256" key="5">
    <source>
        <dbReference type="ARBA" id="ARBA00022516"/>
    </source>
</evidence>
<evidence type="ECO:0000313" key="13">
    <source>
        <dbReference type="EMBL" id="KDM91050.1"/>
    </source>
</evidence>
<evidence type="ECO:0000256" key="2">
    <source>
        <dbReference type="ARBA" id="ARBA00002923"/>
    </source>
</evidence>
<keyword evidence="10" id="KW-0443">Lipid metabolism</keyword>
<dbReference type="GO" id="GO:0046872">
    <property type="term" value="F:metal ion binding"/>
    <property type="evidence" value="ECO:0007669"/>
    <property type="project" value="UniProtKB-KW"/>
</dbReference>
<dbReference type="RefSeq" id="WP_036754118.1">
    <property type="nucleotide sequence ID" value="NZ_JAGSGC010000004.1"/>
</dbReference>
<evidence type="ECO:0000256" key="7">
    <source>
        <dbReference type="ARBA" id="ARBA00022723"/>
    </source>
</evidence>
<dbReference type="GO" id="GO:0016020">
    <property type="term" value="C:membrane"/>
    <property type="evidence" value="ECO:0007669"/>
    <property type="project" value="GOC"/>
</dbReference>
<keyword evidence="14" id="KW-1185">Reference proteome</keyword>
<evidence type="ECO:0000256" key="4">
    <source>
        <dbReference type="ARBA" id="ARBA00012745"/>
    </source>
</evidence>
<evidence type="ECO:0000256" key="10">
    <source>
        <dbReference type="ARBA" id="ARBA00023098"/>
    </source>
</evidence>
<gene>
    <name evidence="13" type="ORF">EA58_15015</name>
</gene>
<dbReference type="Pfam" id="PF03331">
    <property type="entry name" value="LpxC"/>
    <property type="match status" value="1"/>
</dbReference>
<name>A0A066RKS5_9GAMM</name>
<evidence type="ECO:0000256" key="1">
    <source>
        <dbReference type="ARBA" id="ARBA00001947"/>
    </source>
</evidence>
<dbReference type="InterPro" id="IPR011334">
    <property type="entry name" value="UDP-acyl_GlcNac_deAcase_C"/>
</dbReference>
<reference evidence="13 14" key="1">
    <citation type="submission" date="2014-04" db="EMBL/GenBank/DDBJ databases">
        <title>Draft genome sequence of Photobacterium halotolerans S2753: a solonamide, ngercheumicin and holomycin producer.</title>
        <authorList>
            <person name="Machado H.R."/>
            <person name="Gram L."/>
        </authorList>
    </citation>
    <scope>NUCLEOTIDE SEQUENCE [LARGE SCALE GENOMIC DNA]</scope>
    <source>
        <strain evidence="13 14">S2753</strain>
    </source>
</reference>
<dbReference type="AlphaFoldDB" id="A0A066RKS5"/>
<dbReference type="Proteomes" id="UP000027192">
    <property type="component" value="Unassembled WGS sequence"/>
</dbReference>
<comment type="pathway">
    <text evidence="3">Glycolipid biosynthesis; lipid IV(A) biosynthesis; lipid IV(A) from (3R)-3-hydroxytetradecanoyl-[acyl-carrier-protein] and UDP-N-acetyl-alpha-D-glucosamine: step 2/6.</text>
</comment>
<evidence type="ECO:0000256" key="3">
    <source>
        <dbReference type="ARBA" id="ARBA00005002"/>
    </source>
</evidence>
<keyword evidence="9" id="KW-0862">Zinc</keyword>
<evidence type="ECO:0000256" key="12">
    <source>
        <dbReference type="NCBIfam" id="TIGR00325"/>
    </source>
</evidence>
<keyword evidence="6" id="KW-0441">Lipid A biosynthesis</keyword>
<accession>A0A066RKS5</accession>
<evidence type="ECO:0000256" key="9">
    <source>
        <dbReference type="ARBA" id="ARBA00022833"/>
    </source>
</evidence>
<keyword evidence="5" id="KW-0444">Lipid biosynthesis</keyword>
<keyword evidence="8" id="KW-0378">Hydrolase</keyword>
<proteinExistence type="predicted"/>
<comment type="caution">
    <text evidence="13">The sequence shown here is derived from an EMBL/GenBank/DDBJ whole genome shotgun (WGS) entry which is preliminary data.</text>
</comment>
<dbReference type="Gene3D" id="3.30.230.20">
    <property type="entry name" value="lpxc deacetylase, domain 1"/>
    <property type="match status" value="1"/>
</dbReference>
<dbReference type="InterPro" id="IPR004463">
    <property type="entry name" value="UDP-acyl_GlcNac_deAcase"/>
</dbReference>
<comment type="function">
    <text evidence="2">Catalyzes the hydrolysis of UDP-3-O-myristoyl-N-acetylglucosamine to form UDP-3-O-myristoylglucosamine and acetate, the committed step in lipid A biosynthesis.</text>
</comment>
<dbReference type="InterPro" id="IPR015870">
    <property type="entry name" value="UDP-acyl_N-AcGlcN_deAcase_N"/>
</dbReference>
<dbReference type="STRING" id="1654360.EA58_15015"/>
<evidence type="ECO:0000256" key="6">
    <source>
        <dbReference type="ARBA" id="ARBA00022556"/>
    </source>
</evidence>
<dbReference type="NCBIfam" id="TIGR00325">
    <property type="entry name" value="lpxC"/>
    <property type="match status" value="1"/>
</dbReference>
<dbReference type="InterPro" id="IPR020568">
    <property type="entry name" value="Ribosomal_Su5_D2-typ_SF"/>
</dbReference>
<dbReference type="EC" id="3.5.1.108" evidence="4 12"/>
<protein>
    <recommendedName>
        <fullName evidence="4 12">UDP-3-O-acyl-N-acetylglucosamine deacetylase</fullName>
        <ecNumber evidence="4 12">3.5.1.108</ecNumber>
    </recommendedName>
</protein>
<evidence type="ECO:0000256" key="11">
    <source>
        <dbReference type="ARBA" id="ARBA00024535"/>
    </source>
</evidence>
<dbReference type="UniPathway" id="UPA00359">
    <property type="reaction ID" value="UER00478"/>
</dbReference>